<dbReference type="Pfam" id="PF01177">
    <property type="entry name" value="Asp_Glu_race"/>
    <property type="match status" value="1"/>
</dbReference>
<sequence length="188" mass="20166">SLQLISRCINNQPKGIYNEETKKIAIPKIVELGSQIEEEEKVKAIIVSCADDPGVKELRMLLKIPVIGAGSSVAALSLSYGDKVGTFGITEQAPPIMREILGKHLVAETKPEGIKTTLDLMTDEGKRKAFESIEYLKEKGAKVIALACTGYSTVGIANDLEKAIGIPVLDAVIAAGLFAWHFTRGSSI</sequence>
<dbReference type="Gene3D" id="3.40.50.1860">
    <property type="match status" value="1"/>
</dbReference>
<protein>
    <recommendedName>
        <fullName evidence="2">Hydantoin racemase</fullName>
    </recommendedName>
</protein>
<comment type="caution">
    <text evidence="1">The sequence shown here is derived from an EMBL/GenBank/DDBJ whole genome shotgun (WGS) entry which is preliminary data.</text>
</comment>
<proteinExistence type="predicted"/>
<accession>X1G1N5</accession>
<evidence type="ECO:0000313" key="1">
    <source>
        <dbReference type="EMBL" id="GAH51157.1"/>
    </source>
</evidence>
<organism evidence="1">
    <name type="scientific">marine sediment metagenome</name>
    <dbReference type="NCBI Taxonomy" id="412755"/>
    <lineage>
        <taxon>unclassified sequences</taxon>
        <taxon>metagenomes</taxon>
        <taxon>ecological metagenomes</taxon>
    </lineage>
</organism>
<evidence type="ECO:0008006" key="2">
    <source>
        <dbReference type="Google" id="ProtNLM"/>
    </source>
</evidence>
<dbReference type="AlphaFoldDB" id="X1G1N5"/>
<gene>
    <name evidence="1" type="ORF">S03H2_29777</name>
</gene>
<dbReference type="EMBL" id="BARU01017988">
    <property type="protein sequence ID" value="GAH51157.1"/>
    <property type="molecule type" value="Genomic_DNA"/>
</dbReference>
<dbReference type="InterPro" id="IPR015942">
    <property type="entry name" value="Asp/Glu/hydantoin_racemase"/>
</dbReference>
<reference evidence="1" key="1">
    <citation type="journal article" date="2014" name="Front. Microbiol.">
        <title>High frequency of phylogenetically diverse reductive dehalogenase-homologous genes in deep subseafloor sedimentary metagenomes.</title>
        <authorList>
            <person name="Kawai M."/>
            <person name="Futagami T."/>
            <person name="Toyoda A."/>
            <person name="Takaki Y."/>
            <person name="Nishi S."/>
            <person name="Hori S."/>
            <person name="Arai W."/>
            <person name="Tsubouchi T."/>
            <person name="Morono Y."/>
            <person name="Uchiyama I."/>
            <person name="Ito T."/>
            <person name="Fujiyama A."/>
            <person name="Inagaki F."/>
            <person name="Takami H."/>
        </authorList>
    </citation>
    <scope>NUCLEOTIDE SEQUENCE</scope>
    <source>
        <strain evidence="1">Expedition CK06-06</strain>
    </source>
</reference>
<dbReference type="InterPro" id="IPR001920">
    <property type="entry name" value="Asp/Glu_race"/>
</dbReference>
<dbReference type="GO" id="GO:0047661">
    <property type="term" value="F:amino-acid racemase activity"/>
    <property type="evidence" value="ECO:0007669"/>
    <property type="project" value="InterPro"/>
</dbReference>
<name>X1G1N5_9ZZZZ</name>
<feature type="non-terminal residue" evidence="1">
    <location>
        <position position="1"/>
    </location>
</feature>